<dbReference type="AlphaFoldDB" id="A0AA39CDE5"/>
<evidence type="ECO:0000313" key="6">
    <source>
        <dbReference type="EMBL" id="KAJ9604102.1"/>
    </source>
</evidence>
<sequence length="436" mass="47016">MEDEKKVIAANQQGPENGPSRHQASEFNTRSVLTLVGAALSTFCTVGFLNAFGVFIEYYQRHILTDKSAFDLSWIGSFSTFVFFLAAAPAGLLVDRIGPTILLIVGGVITLFSMFMISLCREYYQFFLAQGFLLGTGQAFLACPVLAMISRHFNKNRGLATGFTIAGSSLGGVIWPIMVNELLNKDGVSFGWTIRIVSFTMVPLVVITCVTVRPPASDRPKNEEAATTDSKDKPKKKTDLSIVKNRVFQTFCAGIGLFYLGMFSPFFYTTSYAVSLGMSTSFAFYLVSILNAASLFGRISAGWLADKYGHFNLCSICAILSAVVAFCWTAATNSAGLVVWALAYGFCSGSILALQVSCGTKLATPETYGTAVAPVWNELILTFVRGSGLFGSPISGELIKYSYLALSMYVGAATLAGGGLICAARFQLTRKLRDVV</sequence>
<feature type="domain" description="Major facilitator superfamily (MFS) profile" evidence="5">
    <location>
        <begin position="31"/>
        <end position="436"/>
    </location>
</feature>
<feature type="transmembrane region" description="Helical" evidence="4">
    <location>
        <begin position="125"/>
        <end position="147"/>
    </location>
</feature>
<feature type="transmembrane region" description="Helical" evidence="4">
    <location>
        <begin position="337"/>
        <end position="356"/>
    </location>
</feature>
<feature type="transmembrane region" description="Helical" evidence="4">
    <location>
        <begin position="274"/>
        <end position="296"/>
    </location>
</feature>
<feature type="transmembrane region" description="Helical" evidence="4">
    <location>
        <begin position="402"/>
        <end position="423"/>
    </location>
</feature>
<organism evidence="6 7">
    <name type="scientific">Cladophialophora chaetospira</name>
    <dbReference type="NCBI Taxonomy" id="386627"/>
    <lineage>
        <taxon>Eukaryota</taxon>
        <taxon>Fungi</taxon>
        <taxon>Dikarya</taxon>
        <taxon>Ascomycota</taxon>
        <taxon>Pezizomycotina</taxon>
        <taxon>Eurotiomycetes</taxon>
        <taxon>Chaetothyriomycetidae</taxon>
        <taxon>Chaetothyriales</taxon>
        <taxon>Herpotrichiellaceae</taxon>
        <taxon>Cladophialophora</taxon>
    </lineage>
</organism>
<evidence type="ECO:0000313" key="7">
    <source>
        <dbReference type="Proteomes" id="UP001172673"/>
    </source>
</evidence>
<feature type="transmembrane region" description="Helical" evidence="4">
    <location>
        <begin position="190"/>
        <end position="212"/>
    </location>
</feature>
<evidence type="ECO:0000256" key="3">
    <source>
        <dbReference type="SAM" id="MobiDB-lite"/>
    </source>
</evidence>
<keyword evidence="4" id="KW-0812">Transmembrane</keyword>
<keyword evidence="4" id="KW-0472">Membrane</keyword>
<dbReference type="GO" id="GO:0016020">
    <property type="term" value="C:membrane"/>
    <property type="evidence" value="ECO:0007669"/>
    <property type="project" value="UniProtKB-SubCell"/>
</dbReference>
<protein>
    <recommendedName>
        <fullName evidence="5">Major facilitator superfamily (MFS) profile domain-containing protein</fullName>
    </recommendedName>
</protein>
<dbReference type="InterPro" id="IPR011701">
    <property type="entry name" value="MFS"/>
</dbReference>
<dbReference type="GO" id="GO:0022857">
    <property type="term" value="F:transmembrane transporter activity"/>
    <property type="evidence" value="ECO:0007669"/>
    <property type="project" value="InterPro"/>
</dbReference>
<reference evidence="6" key="1">
    <citation type="submission" date="2022-10" db="EMBL/GenBank/DDBJ databases">
        <title>Culturing micro-colonial fungi from biological soil crusts in the Mojave desert and describing Neophaeococcomyces mojavensis, and introducing the new genera and species Taxawa tesnikishii.</title>
        <authorList>
            <person name="Kurbessoian T."/>
            <person name="Stajich J.E."/>
        </authorList>
    </citation>
    <scope>NUCLEOTIDE SEQUENCE</scope>
    <source>
        <strain evidence="6">TK_41</strain>
    </source>
</reference>
<proteinExistence type="inferred from homology"/>
<keyword evidence="4" id="KW-1133">Transmembrane helix</keyword>
<accession>A0AA39CDE5</accession>
<feature type="transmembrane region" description="Helical" evidence="4">
    <location>
        <begin position="247"/>
        <end position="268"/>
    </location>
</feature>
<gene>
    <name evidence="6" type="ORF">H2200_011625</name>
</gene>
<evidence type="ECO:0000256" key="1">
    <source>
        <dbReference type="ARBA" id="ARBA00004141"/>
    </source>
</evidence>
<dbReference type="CDD" id="cd17352">
    <property type="entry name" value="MFS_MCT_SLC16"/>
    <property type="match status" value="1"/>
</dbReference>
<name>A0AA39CDE5_9EURO</name>
<dbReference type="EMBL" id="JAPDRK010000020">
    <property type="protein sequence ID" value="KAJ9604102.1"/>
    <property type="molecule type" value="Genomic_DNA"/>
</dbReference>
<feature type="transmembrane region" description="Helical" evidence="4">
    <location>
        <begin position="308"/>
        <end position="331"/>
    </location>
</feature>
<dbReference type="SUPFAM" id="SSF103473">
    <property type="entry name" value="MFS general substrate transporter"/>
    <property type="match status" value="1"/>
</dbReference>
<dbReference type="PANTHER" id="PTHR11360:SF250">
    <property type="entry name" value="MFS-TYPE TRANSPORTER AFUA_1G00970"/>
    <property type="match status" value="1"/>
</dbReference>
<keyword evidence="7" id="KW-1185">Reference proteome</keyword>
<feature type="transmembrane region" description="Helical" evidence="4">
    <location>
        <begin position="159"/>
        <end position="178"/>
    </location>
</feature>
<feature type="transmembrane region" description="Helical" evidence="4">
    <location>
        <begin position="31"/>
        <end position="52"/>
    </location>
</feature>
<dbReference type="Gene3D" id="1.20.1250.20">
    <property type="entry name" value="MFS general substrate transporter like domains"/>
    <property type="match status" value="1"/>
</dbReference>
<feature type="transmembrane region" description="Helical" evidence="4">
    <location>
        <begin position="72"/>
        <end position="94"/>
    </location>
</feature>
<comment type="subcellular location">
    <subcellularLocation>
        <location evidence="1">Membrane</location>
        <topology evidence="1">Multi-pass membrane protein</topology>
    </subcellularLocation>
</comment>
<dbReference type="InterPro" id="IPR050327">
    <property type="entry name" value="Proton-linked_MCT"/>
</dbReference>
<comment type="caution">
    <text evidence="6">The sequence shown here is derived from an EMBL/GenBank/DDBJ whole genome shotgun (WGS) entry which is preliminary data.</text>
</comment>
<evidence type="ECO:0000256" key="2">
    <source>
        <dbReference type="ARBA" id="ARBA00006727"/>
    </source>
</evidence>
<feature type="compositionally biased region" description="Polar residues" evidence="3">
    <location>
        <begin position="10"/>
        <end position="25"/>
    </location>
</feature>
<feature type="region of interest" description="Disordered" evidence="3">
    <location>
        <begin position="1"/>
        <end position="25"/>
    </location>
</feature>
<dbReference type="PROSITE" id="PS50850">
    <property type="entry name" value="MFS"/>
    <property type="match status" value="1"/>
</dbReference>
<evidence type="ECO:0000256" key="4">
    <source>
        <dbReference type="SAM" id="Phobius"/>
    </source>
</evidence>
<dbReference type="Proteomes" id="UP001172673">
    <property type="component" value="Unassembled WGS sequence"/>
</dbReference>
<feature type="transmembrane region" description="Helical" evidence="4">
    <location>
        <begin position="101"/>
        <end position="119"/>
    </location>
</feature>
<dbReference type="InterPro" id="IPR020846">
    <property type="entry name" value="MFS_dom"/>
</dbReference>
<dbReference type="Pfam" id="PF07690">
    <property type="entry name" value="MFS_1"/>
    <property type="match status" value="1"/>
</dbReference>
<dbReference type="PANTHER" id="PTHR11360">
    <property type="entry name" value="MONOCARBOXYLATE TRANSPORTER"/>
    <property type="match status" value="1"/>
</dbReference>
<evidence type="ECO:0000259" key="5">
    <source>
        <dbReference type="PROSITE" id="PS50850"/>
    </source>
</evidence>
<dbReference type="InterPro" id="IPR036259">
    <property type="entry name" value="MFS_trans_sf"/>
</dbReference>
<feature type="transmembrane region" description="Helical" evidence="4">
    <location>
        <begin position="368"/>
        <end position="390"/>
    </location>
</feature>
<comment type="similarity">
    <text evidence="2">Belongs to the major facilitator superfamily. Monocarboxylate porter (TC 2.A.1.13) family.</text>
</comment>